<dbReference type="PANTHER" id="PTHR34857:SF2">
    <property type="entry name" value="SLL0384 PROTEIN"/>
    <property type="match status" value="1"/>
</dbReference>
<evidence type="ECO:0000313" key="7">
    <source>
        <dbReference type="EMBL" id="MFD1814133.1"/>
    </source>
</evidence>
<comment type="caution">
    <text evidence="7">The sequence shown here is derived from an EMBL/GenBank/DDBJ whole genome shotgun (WGS) entry which is preliminary data.</text>
</comment>
<feature type="transmembrane region" description="Helical" evidence="6">
    <location>
        <begin position="20"/>
        <end position="37"/>
    </location>
</feature>
<evidence type="ECO:0000256" key="4">
    <source>
        <dbReference type="ARBA" id="ARBA00022989"/>
    </source>
</evidence>
<dbReference type="InterPro" id="IPR051611">
    <property type="entry name" value="ECF_transporter_component"/>
</dbReference>
<feature type="transmembrane region" description="Helical" evidence="6">
    <location>
        <begin position="91"/>
        <end position="115"/>
    </location>
</feature>
<dbReference type="EMBL" id="JBHUFB010000013">
    <property type="protein sequence ID" value="MFD1814133.1"/>
    <property type="molecule type" value="Genomic_DNA"/>
</dbReference>
<evidence type="ECO:0000313" key="8">
    <source>
        <dbReference type="Proteomes" id="UP001597286"/>
    </source>
</evidence>
<keyword evidence="5 6" id="KW-0472">Membrane</keyword>
<evidence type="ECO:0000256" key="6">
    <source>
        <dbReference type="SAM" id="Phobius"/>
    </source>
</evidence>
<dbReference type="Proteomes" id="UP001597286">
    <property type="component" value="Unassembled WGS sequence"/>
</dbReference>
<keyword evidence="8" id="KW-1185">Reference proteome</keyword>
<reference evidence="8" key="1">
    <citation type="journal article" date="2019" name="Int. J. Syst. Evol. Microbiol.">
        <title>The Global Catalogue of Microorganisms (GCM) 10K type strain sequencing project: providing services to taxonomists for standard genome sequencing and annotation.</title>
        <authorList>
            <consortium name="The Broad Institute Genomics Platform"/>
            <consortium name="The Broad Institute Genome Sequencing Center for Infectious Disease"/>
            <person name="Wu L."/>
            <person name="Ma J."/>
        </authorList>
    </citation>
    <scope>NUCLEOTIDE SEQUENCE [LARGE SCALE GENOMIC DNA]</scope>
    <source>
        <strain evidence="8">DT72</strain>
    </source>
</reference>
<accession>A0ABW4P6J8</accession>
<feature type="transmembrane region" description="Helical" evidence="6">
    <location>
        <begin position="68"/>
        <end position="85"/>
    </location>
</feature>
<protein>
    <submittedName>
        <fullName evidence="7">Energy-coupling factor transporter transmembrane component T family protein</fullName>
    </submittedName>
</protein>
<keyword evidence="2" id="KW-1003">Cell membrane</keyword>
<gene>
    <name evidence="7" type="ORF">ACFSJG_18100</name>
</gene>
<evidence type="ECO:0000256" key="5">
    <source>
        <dbReference type="ARBA" id="ARBA00023136"/>
    </source>
</evidence>
<evidence type="ECO:0000256" key="3">
    <source>
        <dbReference type="ARBA" id="ARBA00022692"/>
    </source>
</evidence>
<name>A0ABW4P6J8_9NOCA</name>
<organism evidence="7 8">
    <name type="scientific">Rhodococcus gannanensis</name>
    <dbReference type="NCBI Taxonomy" id="1960308"/>
    <lineage>
        <taxon>Bacteria</taxon>
        <taxon>Bacillati</taxon>
        <taxon>Actinomycetota</taxon>
        <taxon>Actinomycetes</taxon>
        <taxon>Mycobacteriales</taxon>
        <taxon>Nocardiaceae</taxon>
        <taxon>Rhodococcus</taxon>
    </lineage>
</organism>
<evidence type="ECO:0000256" key="2">
    <source>
        <dbReference type="ARBA" id="ARBA00022475"/>
    </source>
</evidence>
<keyword evidence="4 6" id="KW-1133">Transmembrane helix</keyword>
<dbReference type="Pfam" id="PF02361">
    <property type="entry name" value="CbiQ"/>
    <property type="match status" value="1"/>
</dbReference>
<comment type="subcellular location">
    <subcellularLocation>
        <location evidence="1">Membrane</location>
        <topology evidence="1">Multi-pass membrane protein</topology>
    </subcellularLocation>
</comment>
<proteinExistence type="predicted"/>
<dbReference type="PANTHER" id="PTHR34857">
    <property type="entry name" value="SLL0384 PROTEIN"/>
    <property type="match status" value="1"/>
</dbReference>
<keyword evidence="3 6" id="KW-0812">Transmembrane</keyword>
<dbReference type="CDD" id="cd16914">
    <property type="entry name" value="EcfT"/>
    <property type="match status" value="1"/>
</dbReference>
<dbReference type="RefSeq" id="WP_378486623.1">
    <property type="nucleotide sequence ID" value="NZ_JBHUFB010000013.1"/>
</dbReference>
<sequence length="201" mass="21442">MTTLGQYVPGASLVHRMPAITKLAILVVVLLAMAIGVREPWQLVPAAAVTAAAYALSRIGPRAALRQLRPALWMLLFVGAFQWLFTSWQRALVVVGVLGLSVAWAALVSLTTRVLDMLDAIHRLLGPFRRFGVNTDRVGLVLAMTIRCIPLISGLVADVTEARKARGLGFSIRALAVPVVIGALRTADAMGEALAARGVDD</sequence>
<dbReference type="InterPro" id="IPR003339">
    <property type="entry name" value="ABC/ECF_trnsptr_transmembrane"/>
</dbReference>
<evidence type="ECO:0000256" key="1">
    <source>
        <dbReference type="ARBA" id="ARBA00004141"/>
    </source>
</evidence>